<gene>
    <name evidence="9" type="ORF">C6P61_06020</name>
</gene>
<dbReference type="GO" id="GO:0015562">
    <property type="term" value="F:efflux transmembrane transporter activity"/>
    <property type="evidence" value="ECO:0007669"/>
    <property type="project" value="InterPro"/>
</dbReference>
<name>A0A2S9KGE7_9BURK</name>
<evidence type="ECO:0000313" key="10">
    <source>
        <dbReference type="Proteomes" id="UP000238326"/>
    </source>
</evidence>
<sequence length="457" mass="49954">MHALSTSSAPSSRPRFVPRLSSLALTAAVLLTGLPAWSLDLRQAYESAQAHDATARAAAAAADAARERLPQARAQLLPNIAFSAGRNRNDLSREQSGVPVPEAPYYSFNQTLQLRQPIYRRPLMLALEQADHLVADADATLERERQNLGVRVTGAYLEALLAQDQLDLVLRQHAFTLAYLDAARKALAAGSGTRTEIDEAQARLDLNLAQQLEARQQLDYTRRQLESMTGQPAGELVPVDPQRLTLVAPQPAALEDWLLLAESGSPELLALKSRLEAARLEVGKAQGAHHPTLDALLQVTRSASENVTTPESSYLNRTVGLQLNLPLYAGGYASSVVRQAAAESLRAEETLEATRRDLGLRMQREFRGVTEGVLKVRALEQAVRSAEQLVKSSRRSFEAGSRSLLDVLNAEQQQQTALRDLAQARYLYLLSHVRLQALAGTDQAAAISQVNGWLVRH</sequence>
<evidence type="ECO:0000256" key="2">
    <source>
        <dbReference type="ARBA" id="ARBA00007613"/>
    </source>
</evidence>
<comment type="similarity">
    <text evidence="2">Belongs to the outer membrane factor (OMF) (TC 1.B.17) family.</text>
</comment>
<evidence type="ECO:0000256" key="7">
    <source>
        <dbReference type="ARBA" id="ARBA00023237"/>
    </source>
</evidence>
<comment type="caution">
    <text evidence="9">The sequence shown here is derived from an EMBL/GenBank/DDBJ whole genome shotgun (WGS) entry which is preliminary data.</text>
</comment>
<accession>A0A2S9KGE7</accession>
<dbReference type="NCBIfam" id="TIGR01844">
    <property type="entry name" value="type_I_sec_TolC"/>
    <property type="match status" value="1"/>
</dbReference>
<evidence type="ECO:0000256" key="8">
    <source>
        <dbReference type="SAM" id="Coils"/>
    </source>
</evidence>
<keyword evidence="8" id="KW-0175">Coiled coil</keyword>
<evidence type="ECO:0000256" key="1">
    <source>
        <dbReference type="ARBA" id="ARBA00004442"/>
    </source>
</evidence>
<keyword evidence="4" id="KW-1134">Transmembrane beta strand</keyword>
<dbReference type="GO" id="GO:0009279">
    <property type="term" value="C:cell outer membrane"/>
    <property type="evidence" value="ECO:0007669"/>
    <property type="project" value="UniProtKB-SubCell"/>
</dbReference>
<dbReference type="SUPFAM" id="SSF56954">
    <property type="entry name" value="Outer membrane efflux proteins (OEP)"/>
    <property type="match status" value="1"/>
</dbReference>
<dbReference type="GO" id="GO:0015288">
    <property type="term" value="F:porin activity"/>
    <property type="evidence" value="ECO:0007669"/>
    <property type="project" value="TreeGrafter"/>
</dbReference>
<dbReference type="PANTHER" id="PTHR30026">
    <property type="entry name" value="OUTER MEMBRANE PROTEIN TOLC"/>
    <property type="match status" value="1"/>
</dbReference>
<keyword evidence="10" id="KW-1185">Reference proteome</keyword>
<dbReference type="Proteomes" id="UP000238326">
    <property type="component" value="Unassembled WGS sequence"/>
</dbReference>
<evidence type="ECO:0000256" key="3">
    <source>
        <dbReference type="ARBA" id="ARBA00022448"/>
    </source>
</evidence>
<dbReference type="Gene3D" id="1.20.1600.10">
    <property type="entry name" value="Outer membrane efflux proteins (OEP)"/>
    <property type="match status" value="1"/>
</dbReference>
<dbReference type="AlphaFoldDB" id="A0A2S9KGE7"/>
<evidence type="ECO:0000313" key="9">
    <source>
        <dbReference type="EMBL" id="PRD69455.1"/>
    </source>
</evidence>
<dbReference type="OrthoDB" id="9813458at2"/>
<proteinExistence type="inferred from homology"/>
<dbReference type="Pfam" id="PF02321">
    <property type="entry name" value="OEP"/>
    <property type="match status" value="2"/>
</dbReference>
<evidence type="ECO:0000256" key="4">
    <source>
        <dbReference type="ARBA" id="ARBA00022452"/>
    </source>
</evidence>
<protein>
    <submittedName>
        <fullName evidence="9">Channel protein TolC</fullName>
    </submittedName>
</protein>
<keyword evidence="3" id="KW-0813">Transport</keyword>
<dbReference type="InterPro" id="IPR003423">
    <property type="entry name" value="OMP_efflux"/>
</dbReference>
<comment type="subcellular location">
    <subcellularLocation>
        <location evidence="1">Cell outer membrane</location>
    </subcellularLocation>
</comment>
<dbReference type="InterPro" id="IPR051906">
    <property type="entry name" value="TolC-like"/>
</dbReference>
<dbReference type="InterPro" id="IPR010130">
    <property type="entry name" value="T1SS_OMP_TolC"/>
</dbReference>
<dbReference type="GO" id="GO:1990281">
    <property type="term" value="C:efflux pump complex"/>
    <property type="evidence" value="ECO:0007669"/>
    <property type="project" value="TreeGrafter"/>
</dbReference>
<dbReference type="EMBL" id="PVLR01000015">
    <property type="protein sequence ID" value="PRD69455.1"/>
    <property type="molecule type" value="Genomic_DNA"/>
</dbReference>
<reference evidence="9 10" key="1">
    <citation type="submission" date="2018-03" db="EMBL/GenBank/DDBJ databases">
        <title>Comparative genomics illustrates the genes involved in a hyperalkaliphilic mechanisms of Serpentinomonas isolated from highly-alkaline calcium-rich serpentinized springs.</title>
        <authorList>
            <person name="Suzuki S."/>
            <person name="Ishii S."/>
            <person name="Walworth N."/>
            <person name="Bird L."/>
            <person name="Kuenen J.G."/>
            <person name="Nealson K.H."/>
        </authorList>
    </citation>
    <scope>NUCLEOTIDE SEQUENCE [LARGE SCALE GENOMIC DNA]</scope>
    <source>
        <strain evidence="9 10">83</strain>
    </source>
</reference>
<evidence type="ECO:0000256" key="5">
    <source>
        <dbReference type="ARBA" id="ARBA00022692"/>
    </source>
</evidence>
<keyword evidence="6" id="KW-0472">Membrane</keyword>
<dbReference type="PANTHER" id="PTHR30026:SF20">
    <property type="entry name" value="OUTER MEMBRANE PROTEIN TOLC"/>
    <property type="match status" value="1"/>
</dbReference>
<keyword evidence="5" id="KW-0812">Transmembrane</keyword>
<feature type="coiled-coil region" evidence="8">
    <location>
        <begin position="337"/>
        <end position="396"/>
    </location>
</feature>
<keyword evidence="7" id="KW-0998">Cell outer membrane</keyword>
<evidence type="ECO:0000256" key="6">
    <source>
        <dbReference type="ARBA" id="ARBA00023136"/>
    </source>
</evidence>
<organism evidence="9 10">
    <name type="scientific">Malikia spinosa</name>
    <dbReference type="NCBI Taxonomy" id="86180"/>
    <lineage>
        <taxon>Bacteria</taxon>
        <taxon>Pseudomonadati</taxon>
        <taxon>Pseudomonadota</taxon>
        <taxon>Betaproteobacteria</taxon>
        <taxon>Burkholderiales</taxon>
        <taxon>Comamonadaceae</taxon>
        <taxon>Malikia</taxon>
    </lineage>
</organism>
<dbReference type="RefSeq" id="WP_105729031.1">
    <property type="nucleotide sequence ID" value="NZ_PVLR01000015.1"/>
</dbReference>